<dbReference type="EMBL" id="JANPWB010000008">
    <property type="protein sequence ID" value="KAJ1161856.1"/>
    <property type="molecule type" value="Genomic_DNA"/>
</dbReference>
<feature type="compositionally biased region" description="Basic and acidic residues" evidence="1">
    <location>
        <begin position="25"/>
        <end position="38"/>
    </location>
</feature>
<name>A0AAV7SA55_PLEWA</name>
<evidence type="ECO:0000256" key="1">
    <source>
        <dbReference type="SAM" id="MobiDB-lite"/>
    </source>
</evidence>
<reference evidence="2" key="1">
    <citation type="journal article" date="2022" name="bioRxiv">
        <title>Sequencing and chromosome-scale assembly of the giantPleurodeles waltlgenome.</title>
        <authorList>
            <person name="Brown T."/>
            <person name="Elewa A."/>
            <person name="Iarovenko S."/>
            <person name="Subramanian E."/>
            <person name="Araus A.J."/>
            <person name="Petzold A."/>
            <person name="Susuki M."/>
            <person name="Suzuki K.-i.T."/>
            <person name="Hayashi T."/>
            <person name="Toyoda A."/>
            <person name="Oliveira C."/>
            <person name="Osipova E."/>
            <person name="Leigh N.D."/>
            <person name="Simon A."/>
            <person name="Yun M.H."/>
        </authorList>
    </citation>
    <scope>NUCLEOTIDE SEQUENCE</scope>
    <source>
        <strain evidence="2">20211129_DDA</strain>
        <tissue evidence="2">Liver</tissue>
    </source>
</reference>
<organism evidence="2 3">
    <name type="scientific">Pleurodeles waltl</name>
    <name type="common">Iberian ribbed newt</name>
    <dbReference type="NCBI Taxonomy" id="8319"/>
    <lineage>
        <taxon>Eukaryota</taxon>
        <taxon>Metazoa</taxon>
        <taxon>Chordata</taxon>
        <taxon>Craniata</taxon>
        <taxon>Vertebrata</taxon>
        <taxon>Euteleostomi</taxon>
        <taxon>Amphibia</taxon>
        <taxon>Batrachia</taxon>
        <taxon>Caudata</taxon>
        <taxon>Salamandroidea</taxon>
        <taxon>Salamandridae</taxon>
        <taxon>Pleurodelinae</taxon>
        <taxon>Pleurodeles</taxon>
    </lineage>
</organism>
<accession>A0AAV7SA55</accession>
<comment type="caution">
    <text evidence="2">The sequence shown here is derived from an EMBL/GenBank/DDBJ whole genome shotgun (WGS) entry which is preliminary data.</text>
</comment>
<proteinExistence type="predicted"/>
<dbReference type="AlphaFoldDB" id="A0AAV7SA55"/>
<feature type="region of interest" description="Disordered" evidence="1">
    <location>
        <begin position="1"/>
        <end position="38"/>
    </location>
</feature>
<keyword evidence="3" id="KW-1185">Reference proteome</keyword>
<evidence type="ECO:0000313" key="2">
    <source>
        <dbReference type="EMBL" id="KAJ1161856.1"/>
    </source>
</evidence>
<sequence>MPRGGIPDNEEGLNQQEALLPNTQDRIEDREETEKLETRHVPGGTWLNQEAQINEQSSPALPLIDLMEAIKATPTELATKLDLVAIDVNRLRVDLRGVADCVTTTETNVGELQQEMAAI</sequence>
<dbReference type="Proteomes" id="UP001066276">
    <property type="component" value="Chromosome 4_2"/>
</dbReference>
<protein>
    <submittedName>
        <fullName evidence="2">Uncharacterized protein</fullName>
    </submittedName>
</protein>
<evidence type="ECO:0000313" key="3">
    <source>
        <dbReference type="Proteomes" id="UP001066276"/>
    </source>
</evidence>
<feature type="compositionally biased region" description="Polar residues" evidence="1">
    <location>
        <begin position="12"/>
        <end position="24"/>
    </location>
</feature>
<gene>
    <name evidence="2" type="ORF">NDU88_002337</name>
</gene>